<dbReference type="SUPFAM" id="SSF52540">
    <property type="entry name" value="P-loop containing nucleoside triphosphate hydrolases"/>
    <property type="match status" value="1"/>
</dbReference>
<dbReference type="PANTHER" id="PTHR35894">
    <property type="entry name" value="GENERAL SECRETION PATHWAY PROTEIN A-RELATED"/>
    <property type="match status" value="1"/>
</dbReference>
<evidence type="ECO:0000313" key="2">
    <source>
        <dbReference type="EMBL" id="MDR7329572.1"/>
    </source>
</evidence>
<dbReference type="Pfam" id="PF13191">
    <property type="entry name" value="AAA_16"/>
    <property type="match status" value="1"/>
</dbReference>
<evidence type="ECO:0000313" key="3">
    <source>
        <dbReference type="Proteomes" id="UP001180840"/>
    </source>
</evidence>
<dbReference type="EMBL" id="JAVDXZ010000001">
    <property type="protein sequence ID" value="MDR7329572.1"/>
    <property type="molecule type" value="Genomic_DNA"/>
</dbReference>
<dbReference type="PANTHER" id="PTHR35894:SF1">
    <property type="entry name" value="PHOSPHORIBULOKINASE _ URIDINE KINASE FAMILY"/>
    <property type="match status" value="1"/>
</dbReference>
<name>A0ABU1ZXA4_9CORY</name>
<gene>
    <name evidence="2" type="ORF">J2S39_001248</name>
</gene>
<protein>
    <recommendedName>
        <fullName evidence="1">Orc1-like AAA ATPase domain-containing protein</fullName>
    </recommendedName>
</protein>
<dbReference type="InterPro" id="IPR052026">
    <property type="entry name" value="ExeA_AAA_ATPase_DNA-bind"/>
</dbReference>
<evidence type="ECO:0000259" key="1">
    <source>
        <dbReference type="Pfam" id="PF13191"/>
    </source>
</evidence>
<sequence length="380" mass="40571">MSPRNPFRPTFGASPHHWAGRQTILDDFREGIADGPGDPHRSLIISGARGIGKTVLLTELEDIAAEAGWIVLRATGREDTVDVLVDSTIPEKIRQLDPPATRALTGVGVTGLGRIEVDRIAEDKPAPTLTSRMRELLSLLRGAGVLITVDEVQDADPDALSALANGYQDLVRDDEEVALVMAGLSHGVGQLLDLPGTTFLRRARRYELGPLTDTDAAVTLRETAESGGLPFVERAVPAAVDIARGYPYLVQLVGYLAFRTAARDGSSAISRSAVEAIREEAVETMGVQVHHPSLKGLPPAQLNYLQAMSDLVFDVGDDAAAVSTSEIAAELGKTPNATTDTRGKLLERGLIDAAGWGRVAFTLPYMANFLRGGGRINRIS</sequence>
<comment type="caution">
    <text evidence="2">The sequence shown here is derived from an EMBL/GenBank/DDBJ whole genome shotgun (WGS) entry which is preliminary data.</text>
</comment>
<proteinExistence type="predicted"/>
<dbReference type="RefSeq" id="WP_290194478.1">
    <property type="nucleotide sequence ID" value="NZ_CP047654.1"/>
</dbReference>
<accession>A0ABU1ZXA4</accession>
<dbReference type="Gene3D" id="3.40.50.300">
    <property type="entry name" value="P-loop containing nucleotide triphosphate hydrolases"/>
    <property type="match status" value="1"/>
</dbReference>
<dbReference type="InterPro" id="IPR041664">
    <property type="entry name" value="AAA_16"/>
</dbReference>
<keyword evidence="3" id="KW-1185">Reference proteome</keyword>
<dbReference type="Proteomes" id="UP001180840">
    <property type="component" value="Unassembled WGS sequence"/>
</dbReference>
<organism evidence="2 3">
    <name type="scientific">Corynebacterium guangdongense</name>
    <dbReference type="NCBI Taxonomy" id="1783348"/>
    <lineage>
        <taxon>Bacteria</taxon>
        <taxon>Bacillati</taxon>
        <taxon>Actinomycetota</taxon>
        <taxon>Actinomycetes</taxon>
        <taxon>Mycobacteriales</taxon>
        <taxon>Corynebacteriaceae</taxon>
        <taxon>Corynebacterium</taxon>
    </lineage>
</organism>
<feature type="domain" description="Orc1-like AAA ATPase" evidence="1">
    <location>
        <begin position="18"/>
        <end position="164"/>
    </location>
</feature>
<dbReference type="InterPro" id="IPR027417">
    <property type="entry name" value="P-loop_NTPase"/>
</dbReference>
<reference evidence="2" key="1">
    <citation type="submission" date="2023-07" db="EMBL/GenBank/DDBJ databases">
        <title>Sequencing the genomes of 1000 actinobacteria strains.</title>
        <authorList>
            <person name="Klenk H.-P."/>
        </authorList>
    </citation>
    <scope>NUCLEOTIDE SEQUENCE</scope>
    <source>
        <strain evidence="2">DSM 107476</strain>
    </source>
</reference>